<sequence>MRLTSSKTSRFVANSRGACAAVRCIRTQAQRATHLTSPGLSQALPLWREHPPRVILTQSSGGDAQAPQSGQVTSALMNSMSMKIQEALEAKRVEVRDVYGDGRHVSIEVVSDQFEGQSAMKRQRLVYKAIWLELQEAVHAVDSMSTLTSSEAKL</sequence>
<dbReference type="SUPFAM" id="SSF82657">
    <property type="entry name" value="BolA-like"/>
    <property type="match status" value="1"/>
</dbReference>
<dbReference type="STRING" id="1157962.A0A250XCL6"/>
<dbReference type="PANTHER" id="PTHR46230">
    <property type="match status" value="1"/>
</dbReference>
<evidence type="ECO:0008006" key="4">
    <source>
        <dbReference type="Google" id="ProtNLM"/>
    </source>
</evidence>
<protein>
    <recommendedName>
        <fullName evidence="4">BolA protein</fullName>
    </recommendedName>
</protein>
<dbReference type="InterPro" id="IPR036065">
    <property type="entry name" value="BolA-like_sf"/>
</dbReference>
<evidence type="ECO:0000313" key="3">
    <source>
        <dbReference type="Proteomes" id="UP000232323"/>
    </source>
</evidence>
<name>A0A250XCL6_9CHLO</name>
<accession>A0A250XCL6</accession>
<dbReference type="InterPro" id="IPR002634">
    <property type="entry name" value="BolA"/>
</dbReference>
<comment type="similarity">
    <text evidence="1">Belongs to the BolA/IbaG family.</text>
</comment>
<comment type="caution">
    <text evidence="2">The sequence shown here is derived from an EMBL/GenBank/DDBJ whole genome shotgun (WGS) entry which is preliminary data.</text>
</comment>
<dbReference type="PANTHER" id="PTHR46230:SF4">
    <property type="entry name" value="PROTEIN BOLA4, CHLOROPLASTIC_MITOCHONDRIAL"/>
    <property type="match status" value="1"/>
</dbReference>
<dbReference type="GO" id="GO:0016226">
    <property type="term" value="P:iron-sulfur cluster assembly"/>
    <property type="evidence" value="ECO:0007669"/>
    <property type="project" value="TreeGrafter"/>
</dbReference>
<proteinExistence type="inferred from homology"/>
<organism evidence="2 3">
    <name type="scientific">Chlamydomonas eustigma</name>
    <dbReference type="NCBI Taxonomy" id="1157962"/>
    <lineage>
        <taxon>Eukaryota</taxon>
        <taxon>Viridiplantae</taxon>
        <taxon>Chlorophyta</taxon>
        <taxon>core chlorophytes</taxon>
        <taxon>Chlorophyceae</taxon>
        <taxon>CS clade</taxon>
        <taxon>Chlamydomonadales</taxon>
        <taxon>Chlamydomonadaceae</taxon>
        <taxon>Chlamydomonas</taxon>
    </lineage>
</organism>
<keyword evidence="3" id="KW-1185">Reference proteome</keyword>
<reference evidence="2 3" key="1">
    <citation type="submission" date="2017-08" db="EMBL/GenBank/DDBJ databases">
        <title>Acidophilic green algal genome provides insights into adaptation to an acidic environment.</title>
        <authorList>
            <person name="Hirooka S."/>
            <person name="Hirose Y."/>
            <person name="Kanesaki Y."/>
            <person name="Higuchi S."/>
            <person name="Fujiwara T."/>
            <person name="Onuma R."/>
            <person name="Era A."/>
            <person name="Ohbayashi R."/>
            <person name="Uzuka A."/>
            <person name="Nozaki H."/>
            <person name="Yoshikawa H."/>
            <person name="Miyagishima S.Y."/>
        </authorList>
    </citation>
    <scope>NUCLEOTIDE SEQUENCE [LARGE SCALE GENOMIC DNA]</scope>
    <source>
        <strain evidence="2 3">NIES-2499</strain>
    </source>
</reference>
<dbReference type="OrthoDB" id="4983at2759"/>
<dbReference type="Proteomes" id="UP000232323">
    <property type="component" value="Unassembled WGS sequence"/>
</dbReference>
<evidence type="ECO:0000313" key="2">
    <source>
        <dbReference type="EMBL" id="GAX80821.1"/>
    </source>
</evidence>
<evidence type="ECO:0000256" key="1">
    <source>
        <dbReference type="RuleBase" id="RU003860"/>
    </source>
</evidence>
<gene>
    <name evidence="2" type="ORF">CEUSTIGMA_g8256.t1</name>
</gene>
<dbReference type="AlphaFoldDB" id="A0A250XCL6"/>
<dbReference type="Gene3D" id="3.10.20.90">
    <property type="entry name" value="Phosphatidylinositol 3-kinase Catalytic Subunit, Chain A, domain 1"/>
    <property type="match status" value="1"/>
</dbReference>
<dbReference type="EMBL" id="BEGY01000057">
    <property type="protein sequence ID" value="GAX80821.1"/>
    <property type="molecule type" value="Genomic_DNA"/>
</dbReference>
<dbReference type="Pfam" id="PF01722">
    <property type="entry name" value="BolA"/>
    <property type="match status" value="1"/>
</dbReference>